<organism evidence="3 4">
    <name type="scientific">Branchiostoma lanceolatum</name>
    <name type="common">Common lancelet</name>
    <name type="synonym">Amphioxus lanceolatum</name>
    <dbReference type="NCBI Taxonomy" id="7740"/>
    <lineage>
        <taxon>Eukaryota</taxon>
        <taxon>Metazoa</taxon>
        <taxon>Chordata</taxon>
        <taxon>Cephalochordata</taxon>
        <taxon>Leptocardii</taxon>
        <taxon>Amphioxiformes</taxon>
        <taxon>Branchiostomatidae</taxon>
        <taxon>Branchiostoma</taxon>
    </lineage>
</organism>
<dbReference type="Proteomes" id="UP000838412">
    <property type="component" value="Chromosome 17"/>
</dbReference>
<dbReference type="InterPro" id="IPR019410">
    <property type="entry name" value="Methyltransf_16"/>
</dbReference>
<evidence type="ECO:0000256" key="2">
    <source>
        <dbReference type="ARBA" id="ARBA00022691"/>
    </source>
</evidence>
<dbReference type="GO" id="GO:0032991">
    <property type="term" value="C:protein-containing complex"/>
    <property type="evidence" value="ECO:0007669"/>
    <property type="project" value="TreeGrafter"/>
</dbReference>
<dbReference type="PANTHER" id="PTHR14614:SF44">
    <property type="entry name" value="PROTEIN N-LYSINE METHYLTRANSFERASE METTL21D"/>
    <property type="match status" value="1"/>
</dbReference>
<dbReference type="EMBL" id="OV696702">
    <property type="protein sequence ID" value="CAH1249537.1"/>
    <property type="molecule type" value="Genomic_DNA"/>
</dbReference>
<sequence length="281" mass="31855">MAAYLSSSKMIFSPMENDKTDRKNITEKERHLLETNQDGPALKLETIAIGHHNIRLNVATWGSALGERIWPLAKVLCSYLYLRHDVMRGVASLLELGAGTGLVGILASRISHIPGRSVLLTDQDTRVKRLLHMNIAENFTDLADRPRCAHLKWGEGLDQFEATHGTFDLILGSDLLYTRCACLPLFQTVGKLLDKKPSSLFLLAHRERRTKLKRYIYQHSKICGLTCREIPLGDLPECLELTRKMDEVWYEANGAALCKPSCIFEFRWNLIGRNITEHTTI</sequence>
<dbReference type="Gene3D" id="3.40.50.150">
    <property type="entry name" value="Vaccinia Virus protein VP39"/>
    <property type="match status" value="1"/>
</dbReference>
<keyword evidence="1" id="KW-0489">Methyltransferase</keyword>
<proteinExistence type="predicted"/>
<keyword evidence="4" id="KW-1185">Reference proteome</keyword>
<dbReference type="GO" id="GO:0005829">
    <property type="term" value="C:cytosol"/>
    <property type="evidence" value="ECO:0007669"/>
    <property type="project" value="TreeGrafter"/>
</dbReference>
<keyword evidence="2" id="KW-0949">S-adenosyl-L-methionine</keyword>
<evidence type="ECO:0000256" key="1">
    <source>
        <dbReference type="ARBA" id="ARBA00022603"/>
    </source>
</evidence>
<accession>A0A8J9Z9J2</accession>
<name>A0A8J9Z9J2_BRALA</name>
<dbReference type="GO" id="GO:0008168">
    <property type="term" value="F:methyltransferase activity"/>
    <property type="evidence" value="ECO:0007669"/>
    <property type="project" value="UniProtKB-KW"/>
</dbReference>
<dbReference type="AlphaFoldDB" id="A0A8J9Z9J2"/>
<dbReference type="InterPro" id="IPR029063">
    <property type="entry name" value="SAM-dependent_MTases_sf"/>
</dbReference>
<dbReference type="Pfam" id="PF10294">
    <property type="entry name" value="Methyltransf_16"/>
    <property type="match status" value="1"/>
</dbReference>
<dbReference type="PANTHER" id="PTHR14614">
    <property type="entry name" value="HEPATOCELLULAR CARCINOMA-ASSOCIATED ANTIGEN"/>
    <property type="match status" value="1"/>
</dbReference>
<evidence type="ECO:0000313" key="4">
    <source>
        <dbReference type="Proteomes" id="UP000838412"/>
    </source>
</evidence>
<gene>
    <name evidence="3" type="primary">METTL21A</name>
    <name evidence="3" type="ORF">BLAG_LOCUS10600</name>
</gene>
<dbReference type="SUPFAM" id="SSF53335">
    <property type="entry name" value="S-adenosyl-L-methionine-dependent methyltransferases"/>
    <property type="match status" value="1"/>
</dbReference>
<protein>
    <submittedName>
        <fullName evidence="3">METTL21A protein</fullName>
    </submittedName>
</protein>
<dbReference type="OrthoDB" id="46564at2759"/>
<dbReference type="GO" id="GO:0032259">
    <property type="term" value="P:methylation"/>
    <property type="evidence" value="ECO:0007669"/>
    <property type="project" value="UniProtKB-KW"/>
</dbReference>
<keyword evidence="1" id="KW-0808">Transferase</keyword>
<reference evidence="3" key="1">
    <citation type="submission" date="2022-01" db="EMBL/GenBank/DDBJ databases">
        <authorList>
            <person name="Braso-Vives M."/>
        </authorList>
    </citation>
    <scope>NUCLEOTIDE SEQUENCE</scope>
</reference>
<evidence type="ECO:0000313" key="3">
    <source>
        <dbReference type="EMBL" id="CAH1249537.1"/>
    </source>
</evidence>